<dbReference type="EMBL" id="BT142463">
    <property type="protein sequence ID" value="AFK42257.1"/>
    <property type="molecule type" value="mRNA"/>
</dbReference>
<organism evidence="1">
    <name type="scientific">Medicago truncatula</name>
    <name type="common">Barrel medic</name>
    <name type="synonym">Medicago tribuloides</name>
    <dbReference type="NCBI Taxonomy" id="3880"/>
    <lineage>
        <taxon>Eukaryota</taxon>
        <taxon>Viridiplantae</taxon>
        <taxon>Streptophyta</taxon>
        <taxon>Embryophyta</taxon>
        <taxon>Tracheophyta</taxon>
        <taxon>Spermatophyta</taxon>
        <taxon>Magnoliopsida</taxon>
        <taxon>eudicotyledons</taxon>
        <taxon>Gunneridae</taxon>
        <taxon>Pentapetalae</taxon>
        <taxon>rosids</taxon>
        <taxon>fabids</taxon>
        <taxon>Fabales</taxon>
        <taxon>Fabaceae</taxon>
        <taxon>Papilionoideae</taxon>
        <taxon>50 kb inversion clade</taxon>
        <taxon>NPAAA clade</taxon>
        <taxon>Hologalegina</taxon>
        <taxon>IRL clade</taxon>
        <taxon>Trifolieae</taxon>
        <taxon>Medicago</taxon>
    </lineage>
</organism>
<protein>
    <submittedName>
        <fullName evidence="1">Uncharacterized protein</fullName>
    </submittedName>
</protein>
<sequence>MNQYLMLAIGLIVEVAHAKKHRRSTIVVNAIQAITISSISLPFLALENAPLAWVALTLEYQCQTHHHHLLHHQY</sequence>
<evidence type="ECO:0000313" key="1">
    <source>
        <dbReference type="EMBL" id="AFK42257.1"/>
    </source>
</evidence>
<name>I3SPR5_MEDTR</name>
<reference evidence="1" key="1">
    <citation type="submission" date="2012-05" db="EMBL/GenBank/DDBJ databases">
        <authorList>
            <person name="Krishnakumar V."/>
            <person name="Cheung F."/>
            <person name="Xiao Y."/>
            <person name="Chan A."/>
            <person name="Moskal W.A."/>
            <person name="Town C.D."/>
        </authorList>
    </citation>
    <scope>NUCLEOTIDE SEQUENCE</scope>
</reference>
<dbReference type="AlphaFoldDB" id="I3SPR5"/>
<proteinExistence type="evidence at transcript level"/>
<accession>I3SPR5</accession>